<organism evidence="2 3">
    <name type="scientific">Ameca splendens</name>
    <dbReference type="NCBI Taxonomy" id="208324"/>
    <lineage>
        <taxon>Eukaryota</taxon>
        <taxon>Metazoa</taxon>
        <taxon>Chordata</taxon>
        <taxon>Craniata</taxon>
        <taxon>Vertebrata</taxon>
        <taxon>Euteleostomi</taxon>
        <taxon>Actinopterygii</taxon>
        <taxon>Neopterygii</taxon>
        <taxon>Teleostei</taxon>
        <taxon>Neoteleostei</taxon>
        <taxon>Acanthomorphata</taxon>
        <taxon>Ovalentaria</taxon>
        <taxon>Atherinomorphae</taxon>
        <taxon>Cyprinodontiformes</taxon>
        <taxon>Goodeidae</taxon>
        <taxon>Ameca</taxon>
    </lineage>
</organism>
<gene>
    <name evidence="2" type="ORF">AMECASPLE_015041</name>
</gene>
<dbReference type="EMBL" id="JAHRIP010085682">
    <property type="protein sequence ID" value="MEQ2314723.1"/>
    <property type="molecule type" value="Genomic_DNA"/>
</dbReference>
<reference evidence="2 3" key="1">
    <citation type="submission" date="2021-06" db="EMBL/GenBank/DDBJ databases">
        <authorList>
            <person name="Palmer J.M."/>
        </authorList>
    </citation>
    <scope>NUCLEOTIDE SEQUENCE [LARGE SCALE GENOMIC DNA]</scope>
    <source>
        <strain evidence="2 3">AS_MEX2019</strain>
        <tissue evidence="2">Muscle</tissue>
    </source>
</reference>
<protein>
    <submittedName>
        <fullName evidence="2">Uncharacterized protein</fullName>
    </submittedName>
</protein>
<keyword evidence="3" id="KW-1185">Reference proteome</keyword>
<comment type="caution">
    <text evidence="2">The sequence shown here is derived from an EMBL/GenBank/DDBJ whole genome shotgun (WGS) entry which is preliminary data.</text>
</comment>
<evidence type="ECO:0000256" key="1">
    <source>
        <dbReference type="SAM" id="MobiDB-lite"/>
    </source>
</evidence>
<proteinExistence type="predicted"/>
<feature type="region of interest" description="Disordered" evidence="1">
    <location>
        <begin position="26"/>
        <end position="84"/>
    </location>
</feature>
<accession>A0ABV1A854</accession>
<name>A0ABV1A854_9TELE</name>
<evidence type="ECO:0000313" key="3">
    <source>
        <dbReference type="Proteomes" id="UP001469553"/>
    </source>
</evidence>
<sequence>MPFLPITPLQGSLSFPTWALKSPSRMKEFPEETVPNPKAQGCDPFYHWGKPQHETAELGGNKQTHLSSPPLPEGHSRAEESPIFAPVPHGSPCRLWAYWGMVSHLLFGLGLVGYHEEQPGHQALSDKSRPRPGSRLGPQLCTSRASILWSS</sequence>
<evidence type="ECO:0000313" key="2">
    <source>
        <dbReference type="EMBL" id="MEQ2314723.1"/>
    </source>
</evidence>
<dbReference type="Proteomes" id="UP001469553">
    <property type="component" value="Unassembled WGS sequence"/>
</dbReference>